<evidence type="ECO:0000256" key="2">
    <source>
        <dbReference type="ARBA" id="ARBA00008053"/>
    </source>
</evidence>
<evidence type="ECO:0000256" key="1">
    <source>
        <dbReference type="ARBA" id="ARBA00004308"/>
    </source>
</evidence>
<comment type="subcellular location">
    <subcellularLocation>
        <location evidence="1">Endomembrane system</location>
    </subcellularLocation>
</comment>
<dbReference type="eggNOG" id="COG4399">
    <property type="taxonomic scope" value="Bacteria"/>
</dbReference>
<dbReference type="Proteomes" id="UP000030595">
    <property type="component" value="Unassembled WGS sequence"/>
</dbReference>
<evidence type="ECO:0000313" key="8">
    <source>
        <dbReference type="Proteomes" id="UP000030595"/>
    </source>
</evidence>
<dbReference type="OrthoDB" id="9787430at2"/>
<comment type="similarity">
    <text evidence="2">Belongs to the UPF0754 family.</text>
</comment>
<evidence type="ECO:0000256" key="3">
    <source>
        <dbReference type="ARBA" id="ARBA00022692"/>
    </source>
</evidence>
<dbReference type="RefSeq" id="WP_036175848.1">
    <property type="nucleotide sequence ID" value="NZ_AVCZ01000014.1"/>
</dbReference>
<evidence type="ECO:0000256" key="6">
    <source>
        <dbReference type="SAM" id="Phobius"/>
    </source>
</evidence>
<protein>
    <submittedName>
        <fullName evidence="7">Membrane protein</fullName>
    </submittedName>
</protein>
<sequence>MDNPIILILFMAVIGAVIGGFTNFLAIKMLFRPHHAIYIKSWRLPLTPGLIPKRRGEIAKQLGTTVTNYLLTPEVFRKKLLSEEIRNVVLQFAQKTVEKSIFTNEKTILDWAKFFGLQDLPNTVNGKVDAVIESQILNVRNTLSTKSIEQIIPDNVLHAIESKIPVAADYILKKGEEYFTSSKGEMTIRNMMDDFLSSKGTIGGMIQMLFGDSNTIVGRVQKEILKFLNSPGAKTLLINVFNQEWDKLKQQPAENFLHEIEFDLIIEKVQAYAKKELAIEERLNKHINDYWPKGSEYVTMELLPKLIEKGFALAESKLEEIVMRLNLQEVVREQVDSFPIEKLEELVLNVANRELKMITVLGAVLGGVIGIVQGLIVLLLS</sequence>
<dbReference type="AlphaFoldDB" id="A0A0A3J6Q7"/>
<evidence type="ECO:0000313" key="7">
    <source>
        <dbReference type="EMBL" id="KGR90818.1"/>
    </source>
</evidence>
<accession>A0A0A3J6Q7</accession>
<keyword evidence="3 6" id="KW-0812">Transmembrane</keyword>
<dbReference type="InterPro" id="IPR007383">
    <property type="entry name" value="DUF445"/>
</dbReference>
<dbReference type="PANTHER" id="PTHR35791">
    <property type="entry name" value="UPF0754 MEMBRANE PROTEIN YHEB"/>
    <property type="match status" value="1"/>
</dbReference>
<evidence type="ECO:0000256" key="4">
    <source>
        <dbReference type="ARBA" id="ARBA00022989"/>
    </source>
</evidence>
<organism evidence="7 8">
    <name type="scientific">Ureibacillus massiliensis 4400831 = CIP 108448 = CCUG 49529</name>
    <dbReference type="NCBI Taxonomy" id="1211035"/>
    <lineage>
        <taxon>Bacteria</taxon>
        <taxon>Bacillati</taxon>
        <taxon>Bacillota</taxon>
        <taxon>Bacilli</taxon>
        <taxon>Bacillales</taxon>
        <taxon>Caryophanaceae</taxon>
        <taxon>Ureibacillus</taxon>
    </lineage>
</organism>
<dbReference type="EMBL" id="JPVQ01000014">
    <property type="protein sequence ID" value="KGR90818.1"/>
    <property type="molecule type" value="Genomic_DNA"/>
</dbReference>
<name>A0A0A3J6Q7_9BACL</name>
<comment type="caution">
    <text evidence="7">The sequence shown here is derived from an EMBL/GenBank/DDBJ whole genome shotgun (WGS) entry which is preliminary data.</text>
</comment>
<feature type="transmembrane region" description="Helical" evidence="6">
    <location>
        <begin position="358"/>
        <end position="380"/>
    </location>
</feature>
<gene>
    <name evidence="7" type="ORF">CD30_09800</name>
</gene>
<dbReference type="PANTHER" id="PTHR35791:SF1">
    <property type="entry name" value="UPF0754 MEMBRANE PROTEIN YHEB"/>
    <property type="match status" value="1"/>
</dbReference>
<proteinExistence type="inferred from homology"/>
<keyword evidence="5 6" id="KW-0472">Membrane</keyword>
<evidence type="ECO:0000256" key="5">
    <source>
        <dbReference type="ARBA" id="ARBA00023136"/>
    </source>
</evidence>
<keyword evidence="4 6" id="KW-1133">Transmembrane helix</keyword>
<dbReference type="Pfam" id="PF04286">
    <property type="entry name" value="DUF445"/>
    <property type="match status" value="1"/>
</dbReference>
<reference evidence="7 8" key="1">
    <citation type="submission" date="2014-02" db="EMBL/GenBank/DDBJ databases">
        <title>Draft genome sequence of Lysinibacillus massiliensis CCUG 49529.</title>
        <authorList>
            <person name="Zhang F."/>
            <person name="Wang G."/>
            <person name="Zhang L."/>
        </authorList>
    </citation>
    <scope>NUCLEOTIDE SEQUENCE [LARGE SCALE GENOMIC DNA]</scope>
    <source>
        <strain evidence="7 8">CCUG 49529</strain>
    </source>
</reference>
<feature type="transmembrane region" description="Helical" evidence="6">
    <location>
        <begin position="6"/>
        <end position="31"/>
    </location>
</feature>
<dbReference type="GO" id="GO:0012505">
    <property type="term" value="C:endomembrane system"/>
    <property type="evidence" value="ECO:0007669"/>
    <property type="project" value="UniProtKB-SubCell"/>
</dbReference>
<keyword evidence="8" id="KW-1185">Reference proteome</keyword>